<dbReference type="InterPro" id="IPR000522">
    <property type="entry name" value="ABC_transptr_permease_BtuC"/>
</dbReference>
<dbReference type="CDD" id="cd06550">
    <property type="entry name" value="TM_ABC_iron-siderophores_like"/>
    <property type="match status" value="1"/>
</dbReference>
<feature type="transmembrane region" description="Helical" evidence="9">
    <location>
        <begin position="138"/>
        <end position="158"/>
    </location>
</feature>
<keyword evidence="4" id="KW-1003">Cell membrane</keyword>
<comment type="similarity">
    <text evidence="2">Belongs to the binding-protein-dependent transport system permease family. FecCD subfamily.</text>
</comment>
<name>A0A6P0HLN8_9ACTN</name>
<dbReference type="GO" id="GO:0022857">
    <property type="term" value="F:transmembrane transporter activity"/>
    <property type="evidence" value="ECO:0007669"/>
    <property type="project" value="InterPro"/>
</dbReference>
<feature type="transmembrane region" description="Helical" evidence="9">
    <location>
        <begin position="38"/>
        <end position="60"/>
    </location>
</feature>
<dbReference type="GO" id="GO:0033214">
    <property type="term" value="P:siderophore-iron import into cell"/>
    <property type="evidence" value="ECO:0007669"/>
    <property type="project" value="TreeGrafter"/>
</dbReference>
<feature type="transmembrane region" description="Helical" evidence="9">
    <location>
        <begin position="214"/>
        <end position="237"/>
    </location>
</feature>
<feature type="region of interest" description="Disordered" evidence="8">
    <location>
        <begin position="1"/>
        <end position="30"/>
    </location>
</feature>
<keyword evidence="6 9" id="KW-1133">Transmembrane helix</keyword>
<feature type="transmembrane region" description="Helical" evidence="9">
    <location>
        <begin position="328"/>
        <end position="346"/>
    </location>
</feature>
<evidence type="ECO:0000256" key="8">
    <source>
        <dbReference type="SAM" id="MobiDB-lite"/>
    </source>
</evidence>
<dbReference type="PANTHER" id="PTHR30472">
    <property type="entry name" value="FERRIC ENTEROBACTIN TRANSPORT SYSTEM PERMEASE PROTEIN"/>
    <property type="match status" value="1"/>
</dbReference>
<comment type="caution">
    <text evidence="10">The sequence shown here is derived from an EMBL/GenBank/DDBJ whole genome shotgun (WGS) entry which is preliminary data.</text>
</comment>
<feature type="transmembrane region" description="Helical" evidence="9">
    <location>
        <begin position="80"/>
        <end position="100"/>
    </location>
</feature>
<dbReference type="GO" id="GO:0005886">
    <property type="term" value="C:plasma membrane"/>
    <property type="evidence" value="ECO:0007669"/>
    <property type="project" value="UniProtKB-SubCell"/>
</dbReference>
<dbReference type="PANTHER" id="PTHR30472:SF1">
    <property type="entry name" value="FE(3+) DICITRATE TRANSPORT SYSTEM PERMEASE PROTEIN FECC-RELATED"/>
    <property type="match status" value="1"/>
</dbReference>
<keyword evidence="7 9" id="KW-0472">Membrane</keyword>
<reference evidence="10 11" key="1">
    <citation type="journal article" date="2014" name="Int. J. Syst. Evol. Microbiol.">
        <title>Nocardioides zeae sp. nov., isolated from the stem of Zea mays.</title>
        <authorList>
            <person name="Glaeser S.P."/>
            <person name="McInroy J.A."/>
            <person name="Busse H.J."/>
            <person name="Kampfer P."/>
        </authorList>
    </citation>
    <scope>NUCLEOTIDE SEQUENCE [LARGE SCALE GENOMIC DNA]</scope>
    <source>
        <strain evidence="10 11">JCM 30728</strain>
    </source>
</reference>
<accession>A0A6P0HLN8</accession>
<protein>
    <submittedName>
        <fullName evidence="10">Iron ABC transporter permease</fullName>
    </submittedName>
</protein>
<feature type="compositionally biased region" description="Polar residues" evidence="8">
    <location>
        <begin position="1"/>
        <end position="12"/>
    </location>
</feature>
<evidence type="ECO:0000256" key="1">
    <source>
        <dbReference type="ARBA" id="ARBA00004651"/>
    </source>
</evidence>
<dbReference type="Gene3D" id="1.10.3470.10">
    <property type="entry name" value="ABC transporter involved in vitamin B12 uptake, BtuC"/>
    <property type="match status" value="1"/>
</dbReference>
<keyword evidence="11" id="KW-1185">Reference proteome</keyword>
<dbReference type="SUPFAM" id="SSF81345">
    <property type="entry name" value="ABC transporter involved in vitamin B12 uptake, BtuC"/>
    <property type="match status" value="1"/>
</dbReference>
<evidence type="ECO:0000256" key="4">
    <source>
        <dbReference type="ARBA" id="ARBA00022475"/>
    </source>
</evidence>
<comment type="subcellular location">
    <subcellularLocation>
        <location evidence="1">Cell membrane</location>
        <topology evidence="1">Multi-pass membrane protein</topology>
    </subcellularLocation>
</comment>
<feature type="transmembrane region" description="Helical" evidence="9">
    <location>
        <begin position="258"/>
        <end position="285"/>
    </location>
</feature>
<feature type="transmembrane region" description="Helical" evidence="9">
    <location>
        <begin position="112"/>
        <end position="132"/>
    </location>
</feature>
<sequence>MSPSTAVSSEAANPTDLPGRTATAGRARHAPRGTTTSAAICIAALVAAALASLCIGNRLVDPLALFDAQSPDHAVMDARMLRTMIGIVLGAAIGMAGACLQGLTRNPLADPALLGLNAGAAFAMVAGITYVGTTGIGGYIWFGFLGAGVAGLGVHLVASIGRGGATPGKLVIAGAALTAALTSWTTGILLTSRDTLDQIRSWQVASVAGKQTDAFVTVLPFIVVGVGLALASARILNALALGDELARGLGRSVARDRAVVGLAVMLLIGASVALAGPVAFLGLLVPHLVRRQVGGDYARILPLSAGWGAVLMVTADTVGRFVLPPGEVQVGVMTAVLGAPVFVAMIRRGKLGNL</sequence>
<evidence type="ECO:0000256" key="9">
    <source>
        <dbReference type="SAM" id="Phobius"/>
    </source>
</evidence>
<evidence type="ECO:0000313" key="11">
    <source>
        <dbReference type="Proteomes" id="UP000468687"/>
    </source>
</evidence>
<gene>
    <name evidence="10" type="ORF">G3T38_13075</name>
</gene>
<feature type="transmembrane region" description="Helical" evidence="9">
    <location>
        <begin position="170"/>
        <end position="190"/>
    </location>
</feature>
<dbReference type="Proteomes" id="UP000468687">
    <property type="component" value="Unassembled WGS sequence"/>
</dbReference>
<proteinExistence type="inferred from homology"/>
<keyword evidence="5 9" id="KW-0812">Transmembrane</keyword>
<keyword evidence="3" id="KW-0813">Transport</keyword>
<evidence type="ECO:0000256" key="3">
    <source>
        <dbReference type="ARBA" id="ARBA00022448"/>
    </source>
</evidence>
<dbReference type="InterPro" id="IPR037294">
    <property type="entry name" value="ABC_BtuC-like"/>
</dbReference>
<dbReference type="Pfam" id="PF01032">
    <property type="entry name" value="FecCD"/>
    <property type="match status" value="1"/>
</dbReference>
<organism evidence="10 11">
    <name type="scientific">Nocardioides zeae</name>
    <dbReference type="NCBI Taxonomy" id="1457234"/>
    <lineage>
        <taxon>Bacteria</taxon>
        <taxon>Bacillati</taxon>
        <taxon>Actinomycetota</taxon>
        <taxon>Actinomycetes</taxon>
        <taxon>Propionibacteriales</taxon>
        <taxon>Nocardioidaceae</taxon>
        <taxon>Nocardioides</taxon>
    </lineage>
</organism>
<evidence type="ECO:0000313" key="10">
    <source>
        <dbReference type="EMBL" id="NEN79210.1"/>
    </source>
</evidence>
<dbReference type="AlphaFoldDB" id="A0A6P0HLN8"/>
<evidence type="ECO:0000256" key="2">
    <source>
        <dbReference type="ARBA" id="ARBA00007935"/>
    </source>
</evidence>
<evidence type="ECO:0000256" key="7">
    <source>
        <dbReference type="ARBA" id="ARBA00023136"/>
    </source>
</evidence>
<evidence type="ECO:0000256" key="5">
    <source>
        <dbReference type="ARBA" id="ARBA00022692"/>
    </source>
</evidence>
<dbReference type="EMBL" id="JAAGXA010000008">
    <property type="protein sequence ID" value="NEN79210.1"/>
    <property type="molecule type" value="Genomic_DNA"/>
</dbReference>
<dbReference type="RefSeq" id="WP_163772741.1">
    <property type="nucleotide sequence ID" value="NZ_JAAGXA010000008.1"/>
</dbReference>
<evidence type="ECO:0000256" key="6">
    <source>
        <dbReference type="ARBA" id="ARBA00022989"/>
    </source>
</evidence>